<keyword evidence="4 6" id="KW-1133">Transmembrane helix</keyword>
<keyword evidence="2" id="KW-1003">Cell membrane</keyword>
<keyword evidence="5 6" id="KW-0472">Membrane</keyword>
<dbReference type="RefSeq" id="WP_090749151.1">
    <property type="nucleotide sequence ID" value="NZ_CZQA01000009.1"/>
</dbReference>
<feature type="transmembrane region" description="Helical" evidence="6">
    <location>
        <begin position="306"/>
        <end position="324"/>
    </location>
</feature>
<feature type="transmembrane region" description="Helical" evidence="6">
    <location>
        <begin position="426"/>
        <end position="449"/>
    </location>
</feature>
<dbReference type="CDD" id="cd07731">
    <property type="entry name" value="ComA-like_MBL-fold"/>
    <property type="match status" value="1"/>
</dbReference>
<feature type="transmembrane region" description="Helical" evidence="6">
    <location>
        <begin position="44"/>
        <end position="65"/>
    </location>
</feature>
<evidence type="ECO:0000256" key="4">
    <source>
        <dbReference type="ARBA" id="ARBA00022989"/>
    </source>
</evidence>
<proteinExistence type="predicted"/>
<feature type="domain" description="DUF4131" evidence="9">
    <location>
        <begin position="23"/>
        <end position="172"/>
    </location>
</feature>
<feature type="transmembrane region" description="Helical" evidence="6">
    <location>
        <begin position="512"/>
        <end position="529"/>
    </location>
</feature>
<dbReference type="Proteomes" id="UP000199032">
    <property type="component" value="Unassembled WGS sequence"/>
</dbReference>
<dbReference type="OrthoDB" id="9761531at2"/>
<dbReference type="SUPFAM" id="SSF56281">
    <property type="entry name" value="Metallo-hydrolase/oxidoreductase"/>
    <property type="match status" value="1"/>
</dbReference>
<evidence type="ECO:0000259" key="8">
    <source>
        <dbReference type="Pfam" id="PF03772"/>
    </source>
</evidence>
<evidence type="ECO:0000313" key="11">
    <source>
        <dbReference type="Proteomes" id="UP000199032"/>
    </source>
</evidence>
<evidence type="ECO:0000259" key="9">
    <source>
        <dbReference type="Pfam" id="PF13567"/>
    </source>
</evidence>
<dbReference type="STRING" id="1742972.COMA1_30141"/>
<evidence type="ECO:0000256" key="5">
    <source>
        <dbReference type="ARBA" id="ARBA00023136"/>
    </source>
</evidence>
<feature type="transmembrane region" description="Helical" evidence="6">
    <location>
        <begin position="393"/>
        <end position="414"/>
    </location>
</feature>
<name>A0A0S4LKZ9_9BACT</name>
<dbReference type="AlphaFoldDB" id="A0A0S4LKZ9"/>
<gene>
    <name evidence="10" type="ORF">COMA1_30141</name>
</gene>
<dbReference type="InterPro" id="IPR004797">
    <property type="entry name" value="Competence_ComEC/Rec2"/>
</dbReference>
<feature type="domain" description="ComEC/Rec2-related protein" evidence="8">
    <location>
        <begin position="218"/>
        <end position="504"/>
    </location>
</feature>
<feature type="transmembrane region" description="Helical" evidence="6">
    <location>
        <begin position="454"/>
        <end position="475"/>
    </location>
</feature>
<protein>
    <submittedName>
        <fullName evidence="10">Putative Competence protein ComEC/Rec2 related protein</fullName>
    </submittedName>
</protein>
<sequence length="835" mass="91928">MLPSLTVAVLIGLLCGAQVPFFPLSVLTALLTIAVALTLLERTGYLTTGSALALYLGVLSGLIYWSITTKPPSHHPSPEVLSVEETVVTGRVIVPVQHGASRQTLVLQTDDGTMRLRLVWRNPEFTLHHGDRVAVHGRYHTPRGGLNPGGFDYATYLEHQGITLVGTIVGAQAVTLLESGAVSLRWRGWNQIDHWRTRIREAAIRSVRQPALGLVLGMIIGERGYLEQELQDWFMATGTVHLLSISGSHLGLVAAVVYWVVRFLIVRIPTMSLLTITRRLTISQLAILFSWPAVALYTLLAGAELATVRSLVMITMGMVAVWFGHDRHLNHSMAVALLLIVGHDPHAIFDISFQLSFLSVFVMIQMIGLIASSDQEFTRNEYGWISRATSHGVKALIFSAVLTITTFPVVAFYFNQVPWLGILTNLAAIPLTGFILVPFGLSLAIWTILTGADVLVWGSGLDSAFTWLVEGVHWFATIQGAQWPIAAPSIPTMILFYAGAFAASMPMVSKRWRLAGTGLALALIVWWVWPLGHRSDGDHWRVTFLDVGQGDSAFLELPDGQTVLIDGGGRHDRFDMGRSVVAPFLWNRGIAHIDHVIGTHQQMDHVGGLIWIFHHLSVGQFWDQGVERPEQFVTDLTSAIQSNGIPKRAAMQGQNVLNGGPCRLMILNPQQDVEPAVSTSFHTGTELNNRSVVSRLDCGASSILFAADIEIGGLRQLPESGHEPVTVLKVPHHGARSSLDQKWIRQLHPQYAIISVGATNPYGHPAPAVIKTYEEQATRVYRTDHDGAVWVQGQVSSSDLTVTSMRELMIQPIDVFTCPWRCEIQNWRRLFAQIG</sequence>
<dbReference type="Gene3D" id="3.60.15.10">
    <property type="entry name" value="Ribonuclease Z/Hydroxyacylglutathione hydrolase-like"/>
    <property type="match status" value="1"/>
</dbReference>
<dbReference type="PANTHER" id="PTHR30619:SF7">
    <property type="entry name" value="BETA-LACTAMASE DOMAIN PROTEIN"/>
    <property type="match status" value="1"/>
</dbReference>
<accession>A0A0S4LKZ9</accession>
<keyword evidence="3 6" id="KW-0812">Transmembrane</keyword>
<organism evidence="10 11">
    <name type="scientific">Candidatus Nitrospira nitrosa</name>
    <dbReference type="NCBI Taxonomy" id="1742972"/>
    <lineage>
        <taxon>Bacteria</taxon>
        <taxon>Pseudomonadati</taxon>
        <taxon>Nitrospirota</taxon>
        <taxon>Nitrospiria</taxon>
        <taxon>Nitrospirales</taxon>
        <taxon>Nitrospiraceae</taxon>
        <taxon>Nitrospira</taxon>
    </lineage>
</organism>
<feature type="transmembrane region" description="Helical" evidence="6">
    <location>
        <begin position="481"/>
        <end position="500"/>
    </location>
</feature>
<dbReference type="GO" id="GO:0005886">
    <property type="term" value="C:plasma membrane"/>
    <property type="evidence" value="ECO:0007669"/>
    <property type="project" value="UniProtKB-SubCell"/>
</dbReference>
<evidence type="ECO:0000256" key="2">
    <source>
        <dbReference type="ARBA" id="ARBA00022475"/>
    </source>
</evidence>
<comment type="subcellular location">
    <subcellularLocation>
        <location evidence="1">Cell membrane</location>
        <topology evidence="1">Multi-pass membrane protein</topology>
    </subcellularLocation>
</comment>
<feature type="domain" description="Metallo-beta-lactamase" evidence="7">
    <location>
        <begin position="546"/>
        <end position="757"/>
    </location>
</feature>
<dbReference type="Pfam" id="PF00753">
    <property type="entry name" value="Lactamase_B"/>
    <property type="match status" value="1"/>
</dbReference>
<dbReference type="InterPro" id="IPR001279">
    <property type="entry name" value="Metallo-B-lactamas"/>
</dbReference>
<dbReference type="InterPro" id="IPR004477">
    <property type="entry name" value="ComEC_N"/>
</dbReference>
<keyword evidence="11" id="KW-1185">Reference proteome</keyword>
<evidence type="ECO:0000313" key="10">
    <source>
        <dbReference type="EMBL" id="CUS36603.1"/>
    </source>
</evidence>
<reference evidence="10 11" key="1">
    <citation type="submission" date="2015-10" db="EMBL/GenBank/DDBJ databases">
        <authorList>
            <person name="Gilbert D.G."/>
        </authorList>
    </citation>
    <scope>NUCLEOTIDE SEQUENCE [LARGE SCALE GENOMIC DNA]</scope>
    <source>
        <strain evidence="10">COMA1</strain>
    </source>
</reference>
<dbReference type="PANTHER" id="PTHR30619">
    <property type="entry name" value="DNA INTERNALIZATION/COMPETENCE PROTEIN COMEC/REC2"/>
    <property type="match status" value="1"/>
</dbReference>
<evidence type="ECO:0000259" key="7">
    <source>
        <dbReference type="Pfam" id="PF00753"/>
    </source>
</evidence>
<dbReference type="InterPro" id="IPR035681">
    <property type="entry name" value="ComA-like_MBL"/>
</dbReference>
<feature type="transmembrane region" description="Helical" evidence="6">
    <location>
        <begin position="355"/>
        <end position="372"/>
    </location>
</feature>
<dbReference type="Pfam" id="PF13567">
    <property type="entry name" value="DUF4131"/>
    <property type="match status" value="1"/>
</dbReference>
<dbReference type="GO" id="GO:0030420">
    <property type="term" value="P:establishment of competence for transformation"/>
    <property type="evidence" value="ECO:0007669"/>
    <property type="project" value="InterPro"/>
</dbReference>
<dbReference type="NCBIfam" id="TIGR00360">
    <property type="entry name" value="ComEC_N-term"/>
    <property type="match status" value="1"/>
</dbReference>
<evidence type="ECO:0000256" key="6">
    <source>
        <dbReference type="SAM" id="Phobius"/>
    </source>
</evidence>
<evidence type="ECO:0000256" key="3">
    <source>
        <dbReference type="ARBA" id="ARBA00022692"/>
    </source>
</evidence>
<evidence type="ECO:0000256" key="1">
    <source>
        <dbReference type="ARBA" id="ARBA00004651"/>
    </source>
</evidence>
<dbReference type="InterPro" id="IPR025405">
    <property type="entry name" value="DUF4131"/>
</dbReference>
<dbReference type="InterPro" id="IPR036866">
    <property type="entry name" value="RibonucZ/Hydroxyglut_hydro"/>
</dbReference>
<dbReference type="Pfam" id="PF03772">
    <property type="entry name" value="Competence"/>
    <property type="match status" value="1"/>
</dbReference>
<dbReference type="NCBIfam" id="TIGR00361">
    <property type="entry name" value="ComEC_Rec2"/>
    <property type="match status" value="1"/>
</dbReference>
<dbReference type="EMBL" id="CZQA01000009">
    <property type="protein sequence ID" value="CUS36603.1"/>
    <property type="molecule type" value="Genomic_DNA"/>
</dbReference>
<feature type="transmembrane region" description="Helical" evidence="6">
    <location>
        <begin position="282"/>
        <end position="300"/>
    </location>
</feature>
<feature type="transmembrane region" description="Helical" evidence="6">
    <location>
        <begin position="240"/>
        <end position="261"/>
    </location>
</feature>
<dbReference type="InterPro" id="IPR052159">
    <property type="entry name" value="Competence_DNA_uptake"/>
</dbReference>